<keyword evidence="3" id="KW-1185">Reference proteome</keyword>
<accession>A0A1R4H3H7</accession>
<dbReference type="Proteomes" id="UP000195442">
    <property type="component" value="Unassembled WGS sequence"/>
</dbReference>
<dbReference type="Pfam" id="PF05275">
    <property type="entry name" value="CopB"/>
    <property type="match status" value="1"/>
</dbReference>
<dbReference type="EMBL" id="FUKJ01000097">
    <property type="protein sequence ID" value="SJM90803.1"/>
    <property type="molecule type" value="Genomic_DNA"/>
</dbReference>
<dbReference type="GO" id="GO:0009279">
    <property type="term" value="C:cell outer membrane"/>
    <property type="evidence" value="ECO:0007669"/>
    <property type="project" value="InterPro"/>
</dbReference>
<dbReference type="InterPro" id="IPR007939">
    <property type="entry name" value="Cu-R_B_prcur"/>
</dbReference>
<feature type="region of interest" description="Disordered" evidence="1">
    <location>
        <begin position="26"/>
        <end position="78"/>
    </location>
</feature>
<dbReference type="InterPro" id="IPR036709">
    <property type="entry name" value="Autotransporte_beta_dom_sf"/>
</dbReference>
<sequence length="303" mass="33973">MKLVFVALSIVFANTRVGAAEPESGIMEMMPGHDHSSMDHAGMMSHEPKPETKAMKHTGHSPKQDLTQSTTKRDPHAYTDGLDFSGLSKPIMGDGHTLGALIVDRLEGVRARDDFSMTYDWQAWFGGDYNRLIVRAEGEIDQGTFKSARNELLWGHALTAYWDTQVGVRYDSGLGADRAWGAFGIQGFAPYWIYIEATAYIGEQGRAAFRLESEYDLLITQKLILQPRLEVNFYSQSDPSRLISSGLSNIEAGLRLRYEFKREFAPYIGIEWANTFGSAADAIRAQGKKAEETRFIVGVHFWF</sequence>
<dbReference type="GO" id="GO:0005507">
    <property type="term" value="F:copper ion binding"/>
    <property type="evidence" value="ECO:0007669"/>
    <property type="project" value="InterPro"/>
</dbReference>
<evidence type="ECO:0000313" key="2">
    <source>
        <dbReference type="EMBL" id="SJM90803.1"/>
    </source>
</evidence>
<proteinExistence type="predicted"/>
<evidence type="ECO:0000313" key="3">
    <source>
        <dbReference type="Proteomes" id="UP000195442"/>
    </source>
</evidence>
<reference evidence="3" key="1">
    <citation type="submission" date="2017-02" db="EMBL/GenBank/DDBJ databases">
        <authorList>
            <person name="Daims H."/>
        </authorList>
    </citation>
    <scope>NUCLEOTIDE SEQUENCE [LARGE SCALE GENOMIC DNA]</scope>
</reference>
<gene>
    <name evidence="2" type="primary">copB</name>
    <name evidence="2" type="ORF">CRENPOLYSF2_1860011</name>
</gene>
<name>A0A1R4H3H7_9GAMM</name>
<protein>
    <submittedName>
        <fullName evidence="2">Copper resistance protein B</fullName>
    </submittedName>
</protein>
<dbReference type="SUPFAM" id="SSF103515">
    <property type="entry name" value="Autotransporter"/>
    <property type="match status" value="1"/>
</dbReference>
<dbReference type="GO" id="GO:0006878">
    <property type="term" value="P:intracellular copper ion homeostasis"/>
    <property type="evidence" value="ECO:0007669"/>
    <property type="project" value="InterPro"/>
</dbReference>
<organism evidence="2 3">
    <name type="scientific">Crenothrix polyspora</name>
    <dbReference type="NCBI Taxonomy" id="360316"/>
    <lineage>
        <taxon>Bacteria</taxon>
        <taxon>Pseudomonadati</taxon>
        <taxon>Pseudomonadota</taxon>
        <taxon>Gammaproteobacteria</taxon>
        <taxon>Methylococcales</taxon>
        <taxon>Crenotrichaceae</taxon>
        <taxon>Crenothrix</taxon>
    </lineage>
</organism>
<dbReference type="AlphaFoldDB" id="A0A1R4H3H7"/>
<evidence type="ECO:0000256" key="1">
    <source>
        <dbReference type="SAM" id="MobiDB-lite"/>
    </source>
</evidence>